<keyword evidence="2" id="KW-1185">Reference proteome</keyword>
<accession>A0A6B3R2E7</accession>
<dbReference type="EMBL" id="JAAIKD010000001">
    <property type="protein sequence ID" value="NEV92825.1"/>
    <property type="molecule type" value="Genomic_DNA"/>
</dbReference>
<organism evidence="1 2">
    <name type="scientific">Psychroflexus aurantiacus</name>
    <dbReference type="NCBI Taxonomy" id="2709310"/>
    <lineage>
        <taxon>Bacteria</taxon>
        <taxon>Pseudomonadati</taxon>
        <taxon>Bacteroidota</taxon>
        <taxon>Flavobacteriia</taxon>
        <taxon>Flavobacteriales</taxon>
        <taxon>Flavobacteriaceae</taxon>
        <taxon>Psychroflexus</taxon>
    </lineage>
</organism>
<gene>
    <name evidence="1" type="ORF">G3567_01525</name>
</gene>
<proteinExistence type="predicted"/>
<sequence length="399" mass="46488">MKWDTKTAWTTGLLILLVLTMSRDIQAQKSVFYSSDTSESYDSKEFGLEVYNLNFIKNNEYFNFITDGLTLLGSQVHPELIYNNTDKTQFRAGVFLLKHFGEASIDVAIPTFSFVYTTKNHQLILGNFSPRSNHNLIEPLMASEKVLSSQVIETGIQYRFKSKIIETEVWLDWEDYIRKYSEVREVFTIGAVSKLKLWEDVYLPVQYLWRHRGGQINKKYRDENNLAGTSNITNVSVGLEYNALNALNNGFVLNYHFLQHSAISSPPEYPFESGNAHYLTFSYTVNAYNFLVGYYKANKFVSAKGNEMFQTYSLKSNINYWNTVLDNRYIDLKEPDRNLIFSRFFYEKQLASNVKLGIQLEGFYQLNDSEDLLGIEENKKHQFDYSYGIYVIFNEVFNF</sequence>
<protein>
    <recommendedName>
        <fullName evidence="3">Beta-barrel porin-2, OmpL-like. bbp2</fullName>
    </recommendedName>
</protein>
<reference evidence="1 2" key="1">
    <citation type="submission" date="2020-02" db="EMBL/GenBank/DDBJ databases">
        <title>Flavobacteriaceae Psychroflexus bacterium YR1-1, complete genome.</title>
        <authorList>
            <person name="Li Y."/>
            <person name="Wu S."/>
        </authorList>
    </citation>
    <scope>NUCLEOTIDE SEQUENCE [LARGE SCALE GENOMIC DNA]</scope>
    <source>
        <strain evidence="1 2">YR1-1</strain>
    </source>
</reference>
<dbReference type="AlphaFoldDB" id="A0A6B3R2E7"/>
<evidence type="ECO:0000313" key="1">
    <source>
        <dbReference type="EMBL" id="NEV92825.1"/>
    </source>
</evidence>
<name>A0A6B3R2E7_9FLAO</name>
<dbReference type="RefSeq" id="WP_164003455.1">
    <property type="nucleotide sequence ID" value="NZ_JAAIKD010000001.1"/>
</dbReference>
<evidence type="ECO:0008006" key="3">
    <source>
        <dbReference type="Google" id="ProtNLM"/>
    </source>
</evidence>
<comment type="caution">
    <text evidence="1">The sequence shown here is derived from an EMBL/GenBank/DDBJ whole genome shotgun (WGS) entry which is preliminary data.</text>
</comment>
<evidence type="ECO:0000313" key="2">
    <source>
        <dbReference type="Proteomes" id="UP000478505"/>
    </source>
</evidence>
<dbReference type="Proteomes" id="UP000478505">
    <property type="component" value="Unassembled WGS sequence"/>
</dbReference>